<protein>
    <submittedName>
        <fullName evidence="1">Uncharacterized protein</fullName>
    </submittedName>
</protein>
<evidence type="ECO:0000313" key="2">
    <source>
        <dbReference type="Proteomes" id="UP000177331"/>
    </source>
</evidence>
<gene>
    <name evidence="1" type="ORF">A2318_02475</name>
</gene>
<dbReference type="Proteomes" id="UP000177331">
    <property type="component" value="Unassembled WGS sequence"/>
</dbReference>
<proteinExistence type="predicted"/>
<sequence length="147" mass="17293">MSFEFGFSLSQHHRLEQRLSLKQTLRLRLEHAVITPRAICSVCRYALTESDIKIGWLDDRFDITTECPTCHARFIAELDIDEPNGNALVHFLCPQQLFHRVNQILKGRQRVGIGFLQTHPELFWNWIRHFGTYDLGRKAFVEWRASL</sequence>
<reference evidence="1 2" key="1">
    <citation type="journal article" date="2016" name="Nat. Commun.">
        <title>Thousands of microbial genomes shed light on interconnected biogeochemical processes in an aquifer system.</title>
        <authorList>
            <person name="Anantharaman K."/>
            <person name="Brown C.T."/>
            <person name="Hug L.A."/>
            <person name="Sharon I."/>
            <person name="Castelle C.J."/>
            <person name="Probst A.J."/>
            <person name="Thomas B.C."/>
            <person name="Singh A."/>
            <person name="Wilkins M.J."/>
            <person name="Karaoz U."/>
            <person name="Brodie E.L."/>
            <person name="Williams K.H."/>
            <person name="Hubbard S.S."/>
            <person name="Banfield J.F."/>
        </authorList>
    </citation>
    <scope>NUCLEOTIDE SEQUENCE [LARGE SCALE GENOMIC DNA]</scope>
</reference>
<name>A0A1F7W535_9BACT</name>
<accession>A0A1F7W535</accession>
<evidence type="ECO:0000313" key="1">
    <source>
        <dbReference type="EMBL" id="OGL97317.1"/>
    </source>
</evidence>
<comment type="caution">
    <text evidence="1">The sequence shown here is derived from an EMBL/GenBank/DDBJ whole genome shotgun (WGS) entry which is preliminary data.</text>
</comment>
<dbReference type="AlphaFoldDB" id="A0A1F7W535"/>
<dbReference type="EMBL" id="MGFD01000053">
    <property type="protein sequence ID" value="OGL97317.1"/>
    <property type="molecule type" value="Genomic_DNA"/>
</dbReference>
<organism evidence="1 2">
    <name type="scientific">Candidatus Uhrbacteria bacterium RIFOXYB2_FULL_45_11</name>
    <dbReference type="NCBI Taxonomy" id="1802421"/>
    <lineage>
        <taxon>Bacteria</taxon>
        <taxon>Candidatus Uhriibacteriota</taxon>
    </lineage>
</organism>